<dbReference type="InterPro" id="IPR001599">
    <property type="entry name" value="Macroglobln_a2"/>
</dbReference>
<dbReference type="SMART" id="SM01360">
    <property type="entry name" value="A2M"/>
    <property type="match status" value="1"/>
</dbReference>
<dbReference type="Gene3D" id="2.60.40.1930">
    <property type="match status" value="1"/>
</dbReference>
<name>A0ABP9CB57_9SPHI</name>
<keyword evidence="5" id="KW-1185">Reference proteome</keyword>
<evidence type="ECO:0000313" key="4">
    <source>
        <dbReference type="EMBL" id="GAA4807739.1"/>
    </source>
</evidence>
<accession>A0ABP9CB57</accession>
<organism evidence="4 5">
    <name type="scientific">Olivibacter ginsenosidimutans</name>
    <dbReference type="NCBI Taxonomy" id="1176537"/>
    <lineage>
        <taxon>Bacteria</taxon>
        <taxon>Pseudomonadati</taxon>
        <taxon>Bacteroidota</taxon>
        <taxon>Sphingobacteriia</taxon>
        <taxon>Sphingobacteriales</taxon>
        <taxon>Sphingobacteriaceae</taxon>
        <taxon>Olivibacter</taxon>
    </lineage>
</organism>
<evidence type="ECO:0000313" key="5">
    <source>
        <dbReference type="Proteomes" id="UP001501411"/>
    </source>
</evidence>
<comment type="caution">
    <text evidence="4">The sequence shown here is derived from an EMBL/GenBank/DDBJ whole genome shotgun (WGS) entry which is preliminary data.</text>
</comment>
<dbReference type="Pfam" id="PF07715">
    <property type="entry name" value="Plug"/>
    <property type="match status" value="1"/>
</dbReference>
<comment type="similarity">
    <text evidence="1">Belongs to the protease inhibitor I39 (alpha-2-macroglobulin) family. Bacterial alpha-2-macroglobulin subfamily.</text>
</comment>
<dbReference type="SMART" id="SM01359">
    <property type="entry name" value="A2M_N_2"/>
    <property type="match status" value="1"/>
</dbReference>
<dbReference type="PANTHER" id="PTHR40094">
    <property type="entry name" value="ALPHA-2-MACROGLOBULIN HOMOLOG"/>
    <property type="match status" value="1"/>
</dbReference>
<dbReference type="InterPro" id="IPR012910">
    <property type="entry name" value="Plug_dom"/>
</dbReference>
<feature type="domain" description="Alpha-2-macroglobulin bait region" evidence="2">
    <location>
        <begin position="950"/>
        <end position="1091"/>
    </location>
</feature>
<dbReference type="Pfam" id="PF01835">
    <property type="entry name" value="MG2"/>
    <property type="match status" value="1"/>
</dbReference>
<evidence type="ECO:0000256" key="1">
    <source>
        <dbReference type="ARBA" id="ARBA00010556"/>
    </source>
</evidence>
<dbReference type="EMBL" id="BAABIQ010000044">
    <property type="protein sequence ID" value="GAA4807739.1"/>
    <property type="molecule type" value="Genomic_DNA"/>
</dbReference>
<dbReference type="InterPro" id="IPR002890">
    <property type="entry name" value="MG2"/>
</dbReference>
<sequence>MNVPYNVWWLNNKFLLLPILLFTYQLSSAQLYPYQEKWKTIEKKEIDGLLKSVQPLVDEIYSQAKKDHLPQQRIRALLYQAKIQITTEDHPQQVAALLSRFKQEIASAEPIEKSILQSLTAELLLEYQQSNRYQIDRRTDIDSIPKTDDFLTWSSATFKKEIANLYQASLDPRKILQQTPTADWSFLLDTVSQYRELRPSLFDVLAHRAIAYFTANENQDKVRQLLGELIRIHAAETNKNAYLYNRLQELSLSTVPLDSIPDQIAQLKALAALHPEAWYTAEILLQLVNNYQQLLSAATKDEPEKRKVYAEAILALCEEAQQYPKTNAAAQLRRTKYTILQPTLDIQAEQVNVPEQDIPIYIAHKNIDRVYVNVMAYPHTVTDYLKKETFAWNKENKQEVIDQFLSQHQRVQTYTIDLKHFDDYQSHSTLAKLNALPKGSYMLVLGNNENFRIDSTHTVTFLELDVSPHALVIRDDELLLTDRETGKPIAKKDVAIYEPNEDNDSLRLLASVTTGPDGRATSEMSKGIKRNSYRTRIYQVKDDQVLFDINGYFRFVADEDTAEEDDEPETKIQFLTDRAIYRPGQTVYFKGIIYQEIKGKRKVLKDYRATVNLVDPNDAEVAKVALTSNTYGSIFGSFMLPVGKATGEYYLEEEDCDEEQRFRVEEYKRPSFEVAMDTVKETVRIGDSVIAKGHAQAFSGAAIGEGKVTYRVVRNAVFPYRLWSATGRYNRYPQEELVVGDTYTDANGQFKIPFLAKAAEEKIKGQFRFYNYTVHVAVTDVNGETHEGQQTIAVGDKSVLLQIPLPATLHADELDSIAFRTTNLNNQAIAAKGNMRLTKLNAPARVLRDFPFAQTEYQLLDSLSFIKAFPHLPYGDEQNTANWAKGEVVMDKDFDSAHEKAVRMDRKNKLKEGTYLLESYVLDGTDTLRTSQLVQLDRPDSKKPVDHAFLSVSTSKEVYAPGEQAEIICSSAIPQATVLVMVEQDGKIIKREQLTLTNNTRKLLVTIDKNINVSSLYVHYYLGHYNAAKTGTLPINILQSLKNLNINVGTFRDKLQPGEEESWELNIKGPDKDQVAAELVAGMYDASLDQFAPHSFRFPESIQYSYAKLSNWNISDAFKSSYGKVVPYERLYTYVPGIRYEDLQDFGFSFMNATWKQQRYVEKLKDEKDTHHAVSYAADEMLYDKMGDANLNKVVVMGYTTQVKRTLTGAAAGIQIRGAAAPLPANQSLYVVDGEIKSDISSLIPDDIATIQVLKDTEATALYGAQAANGVIVVTTKAANEAALQQVKARANLKETAFFYPDLHTDAAGNIKIRFTAPESLTQWKFMAFAHTPNLQTGYLEKIVRTSKDLMVVPNAPRFLREGDELVLSAKIVNLSDHVLNGSAKLMLMDAYTMQPLDTLFGLTGNIQAFEAKKGDDRQLTWHLKIPASQQAVVYRIVAAAGSFSDGEEAVLPILPNRLLVTETLPLYAKEGQTKQFIMPALAEATSTAQHQGLTLELTTNPMWYAIQALPYMQEYPYECSEQLFAKLYATLIAKKLLDTAPKLKSLFDEWNKKGMLQSKLESNTELKSILLEETPWVREAENEETRMKRLAVLFDLNSLRNQWQTVYQKFAARQLPSGAFPWFEGGDASLSITTHIVAGFGQLRKLQVDVKGISDSTYQKVLKQAIAYLDTAAEKELNKKDRLVPLSYYTFSHYLYARSFFLAIYPLKDDIRRKIGTLLDKADGKLVVDHLQQQAMLATVYNRFGEQEKARKILVSLKEYAVNDEEKGMYWKANKSGWDWWQSPIETQAMLIEAFDEMKDISSVEQLKLWLIKNKQSNHWGSTKATTEAIYALLFAGKDWLNTEGSLTVEVGREPVSLQDATAATGYVKTSWQASTIKPNMAQVTISKTSAGPVWGALYWQHFEKLADIKAAATGVQLEKTLYRKQQTAKGPLLKAIDAQTPIRVGDLVTIRLILRADRDLSFIHLKDMRASGFEPVNVLSSYKWQDGLGYYESTRDAATNFFIDKLAKGTYVFEYDVRANNAGVFANGISTIQSMYAPEMSAHSEGITVHIAGQKD</sequence>
<dbReference type="SUPFAM" id="SSF48239">
    <property type="entry name" value="Terpenoid cyclases/Protein prenyltransferases"/>
    <property type="match status" value="1"/>
</dbReference>
<feature type="domain" description="Alpha-2-macroglobulin" evidence="3">
    <location>
        <begin position="1296"/>
        <end position="1386"/>
    </location>
</feature>
<proteinExistence type="inferred from homology"/>
<dbReference type="NCBIfam" id="TIGR04057">
    <property type="entry name" value="SusC_RagA_signa"/>
    <property type="match status" value="1"/>
</dbReference>
<reference evidence="5" key="1">
    <citation type="journal article" date="2019" name="Int. J. Syst. Evol. Microbiol.">
        <title>The Global Catalogue of Microorganisms (GCM) 10K type strain sequencing project: providing services to taxonomists for standard genome sequencing and annotation.</title>
        <authorList>
            <consortium name="The Broad Institute Genomics Platform"/>
            <consortium name="The Broad Institute Genome Sequencing Center for Infectious Disease"/>
            <person name="Wu L."/>
            <person name="Ma J."/>
        </authorList>
    </citation>
    <scope>NUCLEOTIDE SEQUENCE [LARGE SCALE GENOMIC DNA]</scope>
    <source>
        <strain evidence="5">JCM 18200</strain>
    </source>
</reference>
<evidence type="ECO:0008006" key="6">
    <source>
        <dbReference type="Google" id="ProtNLM"/>
    </source>
</evidence>
<dbReference type="InterPro" id="IPR008930">
    <property type="entry name" value="Terpenoid_cyclase/PrenylTrfase"/>
</dbReference>
<dbReference type="InterPro" id="IPR037066">
    <property type="entry name" value="Plug_dom_sf"/>
</dbReference>
<dbReference type="InterPro" id="IPR011625">
    <property type="entry name" value="A2M_N_BRD"/>
</dbReference>
<gene>
    <name evidence="4" type="ORF">GCM10023231_41210</name>
</gene>
<dbReference type="RefSeq" id="WP_345235110.1">
    <property type="nucleotide sequence ID" value="NZ_BAABIQ010000044.1"/>
</dbReference>
<dbReference type="Proteomes" id="UP001501411">
    <property type="component" value="Unassembled WGS sequence"/>
</dbReference>
<dbReference type="SUPFAM" id="SSF56935">
    <property type="entry name" value="Porins"/>
    <property type="match status" value="1"/>
</dbReference>
<dbReference type="InterPro" id="IPR023997">
    <property type="entry name" value="TonB-dep_OMP_SusC/RagA_CS"/>
</dbReference>
<dbReference type="Gene3D" id="2.170.130.10">
    <property type="entry name" value="TonB-dependent receptor, plug domain"/>
    <property type="match status" value="1"/>
</dbReference>
<dbReference type="Pfam" id="PF00207">
    <property type="entry name" value="A2M"/>
    <property type="match status" value="1"/>
</dbReference>
<evidence type="ECO:0000259" key="2">
    <source>
        <dbReference type="SMART" id="SM01359"/>
    </source>
</evidence>
<dbReference type="Pfam" id="PF17973">
    <property type="entry name" value="bMG10"/>
    <property type="match status" value="1"/>
</dbReference>
<dbReference type="InterPro" id="IPR051802">
    <property type="entry name" value="YfhM-like"/>
</dbReference>
<dbReference type="PANTHER" id="PTHR40094:SF1">
    <property type="entry name" value="UBIQUITIN DOMAIN-CONTAINING PROTEIN"/>
    <property type="match status" value="1"/>
</dbReference>
<dbReference type="Gene3D" id="1.50.10.20">
    <property type="match status" value="1"/>
</dbReference>
<dbReference type="InterPro" id="IPR041246">
    <property type="entry name" value="Bact_MG10"/>
</dbReference>
<evidence type="ECO:0000259" key="3">
    <source>
        <dbReference type="SMART" id="SM01360"/>
    </source>
</evidence>
<protein>
    <recommendedName>
        <fullName evidence="6">Alpha-2-macroglobulin</fullName>
    </recommendedName>
</protein>